<keyword evidence="3" id="KW-1185">Reference proteome</keyword>
<feature type="transmembrane region" description="Helical" evidence="1">
    <location>
        <begin position="174"/>
        <end position="192"/>
    </location>
</feature>
<feature type="transmembrane region" description="Helical" evidence="1">
    <location>
        <begin position="38"/>
        <end position="56"/>
    </location>
</feature>
<feature type="transmembrane region" description="Helical" evidence="1">
    <location>
        <begin position="12"/>
        <end position="31"/>
    </location>
</feature>
<feature type="transmembrane region" description="Helical" evidence="1">
    <location>
        <begin position="140"/>
        <end position="162"/>
    </location>
</feature>
<organism evidence="2 3">
    <name type="scientific">Profundibacter amoris</name>
    <dbReference type="NCBI Taxonomy" id="2171755"/>
    <lineage>
        <taxon>Bacteria</taxon>
        <taxon>Pseudomonadati</taxon>
        <taxon>Pseudomonadota</taxon>
        <taxon>Alphaproteobacteria</taxon>
        <taxon>Rhodobacterales</taxon>
        <taxon>Paracoccaceae</taxon>
        <taxon>Profundibacter</taxon>
    </lineage>
</organism>
<sequence length="223" mass="24486">MTDLLRYRQPVPVTLALALMVAALVWTVATLVTGTNALWFRMVYCAAVVAMTPFALEPVSVALALDPDNRWFRFVYGVYHGFLVVLLVAAAGFPYVQTASVNIKLAVLLVAIVFGVMATIRSPQPPDYVLQDYDRSKMLTGWVSIIYIPIVLLGLTYILLSADLVSTERLSKGGAGIIFIVSVSMLVTGGPSSKRLLDRRKNPPLQLLVLAVITYAVFFLLHR</sequence>
<dbReference type="Proteomes" id="UP000261704">
    <property type="component" value="Chromosome"/>
</dbReference>
<evidence type="ECO:0000313" key="2">
    <source>
        <dbReference type="EMBL" id="AXX97759.1"/>
    </source>
</evidence>
<feature type="transmembrane region" description="Helical" evidence="1">
    <location>
        <begin position="103"/>
        <end position="120"/>
    </location>
</feature>
<keyword evidence="1" id="KW-0812">Transmembrane</keyword>
<dbReference type="EMBL" id="CP032125">
    <property type="protein sequence ID" value="AXX97759.1"/>
    <property type="molecule type" value="Genomic_DNA"/>
</dbReference>
<reference evidence="2 3" key="1">
    <citation type="submission" date="2018-09" db="EMBL/GenBank/DDBJ databases">
        <title>Profundibacter amoris BAR1 gen. nov., sp. nov., a new member of the Roseobacter clade isolated at Lokis Castle Vent Field on the Arctic Mid-Oceanic Ridge.</title>
        <authorList>
            <person name="Le Moine Bauer S."/>
            <person name="Sjoeberg A.G."/>
            <person name="L'Haridon S."/>
            <person name="Stokke R."/>
            <person name="Roalkvam I."/>
            <person name="Steen I.H."/>
            <person name="Dahle H."/>
        </authorList>
    </citation>
    <scope>NUCLEOTIDE SEQUENCE [LARGE SCALE GENOMIC DNA]</scope>
    <source>
        <strain evidence="2 3">BAR1</strain>
    </source>
</reference>
<keyword evidence="1" id="KW-0472">Membrane</keyword>
<gene>
    <name evidence="2" type="ORF">BAR1_07340</name>
</gene>
<feature type="transmembrane region" description="Helical" evidence="1">
    <location>
        <begin position="76"/>
        <end position="96"/>
    </location>
</feature>
<evidence type="ECO:0000313" key="3">
    <source>
        <dbReference type="Proteomes" id="UP000261704"/>
    </source>
</evidence>
<proteinExistence type="predicted"/>
<dbReference type="KEGG" id="pamo:BAR1_07340"/>
<dbReference type="RefSeq" id="WP_118942416.1">
    <property type="nucleotide sequence ID" value="NZ_CP032125.1"/>
</dbReference>
<protein>
    <submittedName>
        <fullName evidence="2">Uncharacterized protein</fullName>
    </submittedName>
</protein>
<dbReference type="AlphaFoldDB" id="A0A347UFY1"/>
<evidence type="ECO:0000256" key="1">
    <source>
        <dbReference type="SAM" id="Phobius"/>
    </source>
</evidence>
<keyword evidence="1" id="KW-1133">Transmembrane helix</keyword>
<feature type="transmembrane region" description="Helical" evidence="1">
    <location>
        <begin position="204"/>
        <end position="221"/>
    </location>
</feature>
<name>A0A347UFY1_9RHOB</name>
<accession>A0A347UFY1</accession>